<feature type="region of interest" description="Disordered" evidence="1">
    <location>
        <begin position="43"/>
        <end position="73"/>
    </location>
</feature>
<sequence>MAKAKLSRFTGRVGPGEFFESLYDGGNVAIMVPLPFCQQKIGHKKEISRRQPSPDRNPSVSPVPSLGSVYRSPPPLARLLDAWEPGGRKGVEGRVHEKEPWTCPSLPFPARSLFRRTFAVSHPQI</sequence>
<dbReference type="EMBL" id="CP097505">
    <property type="protein sequence ID" value="URD93515.1"/>
    <property type="molecule type" value="Genomic_DNA"/>
</dbReference>
<evidence type="ECO:0000256" key="1">
    <source>
        <dbReference type="SAM" id="MobiDB-lite"/>
    </source>
</evidence>
<dbReference type="AlphaFoldDB" id="A0A9E7FDN1"/>
<proteinExistence type="predicted"/>
<organism evidence="2 3">
    <name type="scientific">Musa troglodytarum</name>
    <name type="common">fe'i banana</name>
    <dbReference type="NCBI Taxonomy" id="320322"/>
    <lineage>
        <taxon>Eukaryota</taxon>
        <taxon>Viridiplantae</taxon>
        <taxon>Streptophyta</taxon>
        <taxon>Embryophyta</taxon>
        <taxon>Tracheophyta</taxon>
        <taxon>Spermatophyta</taxon>
        <taxon>Magnoliopsida</taxon>
        <taxon>Liliopsida</taxon>
        <taxon>Zingiberales</taxon>
        <taxon>Musaceae</taxon>
        <taxon>Musa</taxon>
    </lineage>
</organism>
<keyword evidence="3" id="KW-1185">Reference proteome</keyword>
<reference evidence="2" key="1">
    <citation type="submission" date="2022-05" db="EMBL/GenBank/DDBJ databases">
        <title>The Musa troglodytarum L. genome provides insights into the mechanism of non-climacteric behaviour and enrichment of carotenoids.</title>
        <authorList>
            <person name="Wang J."/>
        </authorList>
    </citation>
    <scope>NUCLEOTIDE SEQUENCE</scope>
    <source>
        <tissue evidence="2">Leaf</tissue>
    </source>
</reference>
<dbReference type="Proteomes" id="UP001055439">
    <property type="component" value="Chromosome 3"/>
</dbReference>
<name>A0A9E7FDN1_9LILI</name>
<evidence type="ECO:0000313" key="2">
    <source>
        <dbReference type="EMBL" id="URD93515.1"/>
    </source>
</evidence>
<gene>
    <name evidence="2" type="ORF">MUK42_33579</name>
</gene>
<feature type="compositionally biased region" description="Low complexity" evidence="1">
    <location>
        <begin position="58"/>
        <end position="69"/>
    </location>
</feature>
<feature type="compositionally biased region" description="Basic and acidic residues" evidence="1">
    <location>
        <begin position="44"/>
        <end position="53"/>
    </location>
</feature>
<protein>
    <submittedName>
        <fullName evidence="2">Uncharacterized protein</fullName>
    </submittedName>
</protein>
<accession>A0A9E7FDN1</accession>
<evidence type="ECO:0000313" key="3">
    <source>
        <dbReference type="Proteomes" id="UP001055439"/>
    </source>
</evidence>